<evidence type="ECO:0000313" key="2">
    <source>
        <dbReference type="EMBL" id="KAK2960372.1"/>
    </source>
</evidence>
<name>A0ABQ9Y9E0_9EUKA</name>
<sequence length="611" mass="69074">MSNSHYHIKPSEQGSDQILTILLELSDLLPRPLSLIQNQAKTLTALEILSVINVETALLHGFQHILAAFVMVFVTSDPRNTDLSMNIFTPFIEYYVQFHLAITELWSLILKLPPELSTTVKPSKSLIALAKELSITLLPTRRDRDSGENLEQVEPPQFIHPEFYYVLPFVTTPVQLQALQNVINPRLVANVQPFFRSDTSENERETVLDEGNTEILSYLNQHPSAAMNPQSQPTQTPPASLQTQPTTRSHTRQFREDFVTLITIPAPVLLIAGLLVSSHSCRDTVRNGPLSFATSTTRAQHMSIRHTFNLAQASSQPSNSFHFSPNTIYFETDSEELSLILNYSTRQFHFFSALSLLCDKISPSIVKQPIQTEMEILPVIRDQIEDVIKDANHVLFLYFQSHAGFTPFKDSKTVSNAISLTPQPKQSSILYKLKGPPKQDISNVHPLLSLFTKFSLIDTISVFPWLNPLQSYFGQQQQQQQPKVFGVPTIHTATQQLSILTLFLFLSDDLHTILKDTLSLELMKNVMNHVARLLCWIASIQYADVKNELQNQSYSPSIEQSKKVLAGFVVDAILELLTSPVRSEAHLRAIQDTNRVMKERITHYLRTGRIS</sequence>
<proteinExistence type="predicted"/>
<organism evidence="2 3">
    <name type="scientific">Blattamonas nauphoetae</name>
    <dbReference type="NCBI Taxonomy" id="2049346"/>
    <lineage>
        <taxon>Eukaryota</taxon>
        <taxon>Metamonada</taxon>
        <taxon>Preaxostyla</taxon>
        <taxon>Oxymonadida</taxon>
        <taxon>Blattamonas</taxon>
    </lineage>
</organism>
<dbReference type="Proteomes" id="UP001281761">
    <property type="component" value="Unassembled WGS sequence"/>
</dbReference>
<keyword evidence="3" id="KW-1185">Reference proteome</keyword>
<feature type="region of interest" description="Disordered" evidence="1">
    <location>
        <begin position="224"/>
        <end position="250"/>
    </location>
</feature>
<reference evidence="2 3" key="1">
    <citation type="journal article" date="2022" name="bioRxiv">
        <title>Genomics of Preaxostyla Flagellates Illuminates Evolutionary Transitions and the Path Towards Mitochondrial Loss.</title>
        <authorList>
            <person name="Novak L.V.F."/>
            <person name="Treitli S.C."/>
            <person name="Pyrih J."/>
            <person name="Halakuc P."/>
            <person name="Pipaliya S.V."/>
            <person name="Vacek V."/>
            <person name="Brzon O."/>
            <person name="Soukal P."/>
            <person name="Eme L."/>
            <person name="Dacks J.B."/>
            <person name="Karnkowska A."/>
            <person name="Elias M."/>
            <person name="Hampl V."/>
        </authorList>
    </citation>
    <scope>NUCLEOTIDE SEQUENCE [LARGE SCALE GENOMIC DNA]</scope>
    <source>
        <strain evidence="2">NAU3</strain>
        <tissue evidence="2">Gut</tissue>
    </source>
</reference>
<dbReference type="EMBL" id="JARBJD010000023">
    <property type="protein sequence ID" value="KAK2960372.1"/>
    <property type="molecule type" value="Genomic_DNA"/>
</dbReference>
<accession>A0ABQ9Y9E0</accession>
<evidence type="ECO:0000313" key="3">
    <source>
        <dbReference type="Proteomes" id="UP001281761"/>
    </source>
</evidence>
<comment type="caution">
    <text evidence="2">The sequence shown here is derived from an EMBL/GenBank/DDBJ whole genome shotgun (WGS) entry which is preliminary data.</text>
</comment>
<evidence type="ECO:0000256" key="1">
    <source>
        <dbReference type="SAM" id="MobiDB-lite"/>
    </source>
</evidence>
<gene>
    <name evidence="2" type="ORF">BLNAU_4589</name>
</gene>
<protein>
    <submittedName>
        <fullName evidence="2">Uncharacterized protein</fullName>
    </submittedName>
</protein>
<feature type="compositionally biased region" description="Low complexity" evidence="1">
    <location>
        <begin position="229"/>
        <end position="247"/>
    </location>
</feature>